<dbReference type="InterPro" id="IPR052509">
    <property type="entry name" value="Metal_resp_DNA-bind_regulator"/>
</dbReference>
<dbReference type="NCBIfam" id="TIGR03433">
    <property type="entry name" value="padR_acidobact"/>
    <property type="match status" value="1"/>
</dbReference>
<dbReference type="PANTHER" id="PTHR33169:SF14">
    <property type="entry name" value="TRANSCRIPTIONAL REGULATOR RV3488"/>
    <property type="match status" value="1"/>
</dbReference>
<feature type="domain" description="Transcription regulator PadR N-terminal" evidence="1">
    <location>
        <begin position="14"/>
        <end position="87"/>
    </location>
</feature>
<dbReference type="InterPro" id="IPR017799">
    <property type="entry name" value="Tscrpt_reg_PadR_acidobac-type"/>
</dbReference>
<dbReference type="Gene3D" id="1.10.10.10">
    <property type="entry name" value="Winged helix-like DNA-binding domain superfamily/Winged helix DNA-binding domain"/>
    <property type="match status" value="1"/>
</dbReference>
<protein>
    <submittedName>
        <fullName evidence="2">Transcriptional regulator, PadR family</fullName>
    </submittedName>
</protein>
<dbReference type="OrthoDB" id="9791785at2"/>
<dbReference type="InterPro" id="IPR005149">
    <property type="entry name" value="Tscrpt_reg_PadR_N"/>
</dbReference>
<gene>
    <name evidence="2" type="ordered locus">Acid_3992</name>
</gene>
<organism evidence="2">
    <name type="scientific">Solibacter usitatus (strain Ellin6076)</name>
    <dbReference type="NCBI Taxonomy" id="234267"/>
    <lineage>
        <taxon>Bacteria</taxon>
        <taxon>Pseudomonadati</taxon>
        <taxon>Acidobacteriota</taxon>
        <taxon>Terriglobia</taxon>
        <taxon>Bryobacterales</taxon>
        <taxon>Solibacteraceae</taxon>
        <taxon>Candidatus Solibacter</taxon>
    </lineage>
</organism>
<dbReference type="KEGG" id="sus:Acid_3992"/>
<dbReference type="SUPFAM" id="SSF46785">
    <property type="entry name" value="Winged helix' DNA-binding domain"/>
    <property type="match status" value="1"/>
</dbReference>
<dbReference type="InterPro" id="IPR036388">
    <property type="entry name" value="WH-like_DNA-bd_sf"/>
</dbReference>
<dbReference type="InterPro" id="IPR036390">
    <property type="entry name" value="WH_DNA-bd_sf"/>
</dbReference>
<dbReference type="HOGENOM" id="CLU_063440_3_3_0"/>
<dbReference type="AlphaFoldDB" id="Q01ZF6"/>
<dbReference type="InParanoid" id="Q01ZF6"/>
<dbReference type="PANTHER" id="PTHR33169">
    <property type="entry name" value="PADR-FAMILY TRANSCRIPTIONAL REGULATOR"/>
    <property type="match status" value="1"/>
</dbReference>
<evidence type="ECO:0000313" key="2">
    <source>
        <dbReference type="EMBL" id="ABJ84959.1"/>
    </source>
</evidence>
<dbReference type="Pfam" id="PF03551">
    <property type="entry name" value="PadR"/>
    <property type="match status" value="1"/>
</dbReference>
<name>Q01ZF6_SOLUE</name>
<dbReference type="EMBL" id="CP000473">
    <property type="protein sequence ID" value="ABJ84959.1"/>
    <property type="molecule type" value="Genomic_DNA"/>
</dbReference>
<proteinExistence type="predicted"/>
<dbReference type="eggNOG" id="COG1695">
    <property type="taxonomic scope" value="Bacteria"/>
</dbReference>
<evidence type="ECO:0000259" key="1">
    <source>
        <dbReference type="Pfam" id="PF03551"/>
    </source>
</evidence>
<accession>Q01ZF6</accession>
<dbReference type="STRING" id="234267.Acid_3992"/>
<reference evidence="2" key="1">
    <citation type="submission" date="2006-10" db="EMBL/GenBank/DDBJ databases">
        <title>Complete sequence of Solibacter usitatus Ellin6076.</title>
        <authorList>
            <consortium name="US DOE Joint Genome Institute"/>
            <person name="Copeland A."/>
            <person name="Lucas S."/>
            <person name="Lapidus A."/>
            <person name="Barry K."/>
            <person name="Detter J.C."/>
            <person name="Glavina del Rio T."/>
            <person name="Hammon N."/>
            <person name="Israni S."/>
            <person name="Dalin E."/>
            <person name="Tice H."/>
            <person name="Pitluck S."/>
            <person name="Thompson L.S."/>
            <person name="Brettin T."/>
            <person name="Bruce D."/>
            <person name="Han C."/>
            <person name="Tapia R."/>
            <person name="Gilna P."/>
            <person name="Schmutz J."/>
            <person name="Larimer F."/>
            <person name="Land M."/>
            <person name="Hauser L."/>
            <person name="Kyrpides N."/>
            <person name="Mikhailova N."/>
            <person name="Janssen P.H."/>
            <person name="Kuske C.R."/>
            <person name="Richardson P."/>
        </authorList>
    </citation>
    <scope>NUCLEOTIDE SEQUENCE</scope>
    <source>
        <strain evidence="2">Ellin6076</strain>
    </source>
</reference>
<sequence length="109" mass="12389">MNRDLLPGTLEMLVLQTLLRGPLHGYAIAHYIQRVSDDLLQVEEGSLYPALQRLLREGWVTADWGLSARNRKVRIYQITASGRAQLQREVSSFERLLKGITQVMNPAES</sequence>